<dbReference type="InterPro" id="IPR003494">
    <property type="entry name" value="SHS2_FtsA"/>
</dbReference>
<dbReference type="PANTHER" id="PTHR32432">
    <property type="entry name" value="CELL DIVISION PROTEIN FTSA-RELATED"/>
    <property type="match status" value="1"/>
</dbReference>
<evidence type="ECO:0000256" key="2">
    <source>
        <dbReference type="ARBA" id="ARBA00022618"/>
    </source>
</evidence>
<evidence type="ECO:0000256" key="4">
    <source>
        <dbReference type="ARBA" id="ARBA00023306"/>
    </source>
</evidence>
<dbReference type="Gene3D" id="3.30.420.40">
    <property type="match status" value="2"/>
</dbReference>
<dbReference type="SUPFAM" id="SSF53067">
    <property type="entry name" value="Actin-like ATPase domain"/>
    <property type="match status" value="2"/>
</dbReference>
<evidence type="ECO:0000256" key="1">
    <source>
        <dbReference type="ARBA" id="ARBA00022475"/>
    </source>
</evidence>
<comment type="similarity">
    <text evidence="5 6">Belongs to the FtsA/MreB family.</text>
</comment>
<protein>
    <recommendedName>
        <fullName evidence="5 6">Cell division protein FtsA</fullName>
    </recommendedName>
</protein>
<gene>
    <name evidence="5" type="primary">ftsA</name>
    <name evidence="8" type="ORF">CEN91_229</name>
</gene>
<keyword evidence="4 5" id="KW-0131">Cell cycle</keyword>
<dbReference type="NCBIfam" id="TIGR01174">
    <property type="entry name" value="ftsA"/>
    <property type="match status" value="1"/>
</dbReference>
<dbReference type="SMART" id="SM00842">
    <property type="entry name" value="FtsA"/>
    <property type="match status" value="1"/>
</dbReference>
<sequence>MNKQDLIVGVDIGSTKVAVCIGTANEGIVSIISLTKAVNSGMRKGTVVDIEDCISSISTALELAENAINSSIYSAFIAIGGNHTSVASSRGVIAVSRPNGEITETDVERVIEASRAIALPPNKEIIHVIPKYYIVDGLDNIKDPIGMSGVRLEVETLIVAGQTSAIRNLTKCVNQAGLNIDGLIYSPIASAKTLLNKKQKESGVLLLDIGGGTTSFVIFEEKDIIHAGIIPIGSSHITNDIAIGLKTSLENAEKIKIKFGYADSSKIRESEKIEMRKIVPSDDTKFEKKLVAEIIEARLKEIFDKIKNELRSVGKDSMLPAGAVLTGGGSSLEGIVELAKTELELPAQLGIPSLEISGMVDNIDNPIYSTSIGLMIEGYEQNQPTNFRFSLPKENISNIVEVIKHWLKKFLP</sequence>
<keyword evidence="3 5" id="KW-0472">Membrane</keyword>
<evidence type="ECO:0000259" key="7">
    <source>
        <dbReference type="SMART" id="SM00842"/>
    </source>
</evidence>
<dbReference type="PIRSF" id="PIRSF003101">
    <property type="entry name" value="FtsA"/>
    <property type="match status" value="1"/>
</dbReference>
<dbReference type="PANTHER" id="PTHR32432:SF4">
    <property type="entry name" value="CELL DIVISION PROTEIN FTSA"/>
    <property type="match status" value="1"/>
</dbReference>
<comment type="subcellular location">
    <subcellularLocation>
        <location evidence="5">Cell membrane</location>
        <topology evidence="5">Peripheral membrane protein</topology>
        <orientation evidence="5">Cytoplasmic side</orientation>
    </subcellularLocation>
    <text evidence="5">Localizes to the Z ring in an FtsZ-dependent manner. Targeted to the membrane through a conserved C-terminal amphipathic helix.</text>
</comment>
<organism evidence="8 9">
    <name type="scientific">Candidatus Berkelbacteria bacterium Licking1014_85</name>
    <dbReference type="NCBI Taxonomy" id="2017148"/>
    <lineage>
        <taxon>Bacteria</taxon>
        <taxon>Candidatus Berkelbacteria</taxon>
    </lineage>
</organism>
<dbReference type="Gene3D" id="3.30.1490.110">
    <property type="match status" value="1"/>
</dbReference>
<dbReference type="AlphaFoldDB" id="A0A554LLK7"/>
<accession>A0A554LLK7</accession>
<dbReference type="HAMAP" id="MF_02033">
    <property type="entry name" value="FtsA"/>
    <property type="match status" value="1"/>
</dbReference>
<feature type="domain" description="SHS2" evidence="7">
    <location>
        <begin position="7"/>
        <end position="194"/>
    </location>
</feature>
<dbReference type="Pfam" id="PF14450">
    <property type="entry name" value="FtsA"/>
    <property type="match status" value="1"/>
</dbReference>
<keyword evidence="1 5" id="KW-1003">Cell membrane</keyword>
<dbReference type="CDD" id="cd24048">
    <property type="entry name" value="ASKHA_NBD_FtsA"/>
    <property type="match status" value="1"/>
</dbReference>
<evidence type="ECO:0000313" key="8">
    <source>
        <dbReference type="EMBL" id="TSC93519.1"/>
    </source>
</evidence>
<evidence type="ECO:0000256" key="6">
    <source>
        <dbReference type="PIRNR" id="PIRNR003101"/>
    </source>
</evidence>
<dbReference type="GO" id="GO:0009898">
    <property type="term" value="C:cytoplasmic side of plasma membrane"/>
    <property type="evidence" value="ECO:0007669"/>
    <property type="project" value="UniProtKB-UniRule"/>
</dbReference>
<comment type="function">
    <text evidence="5 6">Cell division protein that is involved in the assembly of the Z ring. May serve as a membrane anchor for the Z ring.</text>
</comment>
<dbReference type="Pfam" id="PF02491">
    <property type="entry name" value="SHS2_FTSA"/>
    <property type="match status" value="1"/>
</dbReference>
<comment type="subunit">
    <text evidence="5">Self-interacts. Interacts with FtsZ.</text>
</comment>
<dbReference type="EMBL" id="VMGI01000025">
    <property type="protein sequence ID" value="TSC93519.1"/>
    <property type="molecule type" value="Genomic_DNA"/>
</dbReference>
<dbReference type="GO" id="GO:0032153">
    <property type="term" value="C:cell division site"/>
    <property type="evidence" value="ECO:0007669"/>
    <property type="project" value="UniProtKB-UniRule"/>
</dbReference>
<proteinExistence type="inferred from homology"/>
<comment type="caution">
    <text evidence="8">The sequence shown here is derived from an EMBL/GenBank/DDBJ whole genome shotgun (WGS) entry which is preliminary data.</text>
</comment>
<reference evidence="8 9" key="1">
    <citation type="submission" date="2017-07" db="EMBL/GenBank/DDBJ databases">
        <title>Mechanisms for carbon and nitrogen cycling indicate functional differentiation within the Candidate Phyla Radiation.</title>
        <authorList>
            <person name="Danczak R.E."/>
            <person name="Johnston M.D."/>
            <person name="Kenah C."/>
            <person name="Slattery M."/>
            <person name="Wrighton K.C."/>
            <person name="Wilkins M.J."/>
        </authorList>
    </citation>
    <scope>NUCLEOTIDE SEQUENCE [LARGE SCALE GENOMIC DNA]</scope>
    <source>
        <strain evidence="8">Licking1014_85</strain>
    </source>
</reference>
<keyword evidence="2 5" id="KW-0132">Cell division</keyword>
<name>A0A554LLK7_9BACT</name>
<dbReference type="Proteomes" id="UP000315589">
    <property type="component" value="Unassembled WGS sequence"/>
</dbReference>
<evidence type="ECO:0000256" key="3">
    <source>
        <dbReference type="ARBA" id="ARBA00023136"/>
    </source>
</evidence>
<dbReference type="InterPro" id="IPR050696">
    <property type="entry name" value="FtsA/MreB"/>
</dbReference>
<evidence type="ECO:0000313" key="9">
    <source>
        <dbReference type="Proteomes" id="UP000315589"/>
    </source>
</evidence>
<dbReference type="InterPro" id="IPR020823">
    <property type="entry name" value="Cell_div_FtsA"/>
</dbReference>
<evidence type="ECO:0000256" key="5">
    <source>
        <dbReference type="HAMAP-Rule" id="MF_02033"/>
    </source>
</evidence>
<dbReference type="InterPro" id="IPR043129">
    <property type="entry name" value="ATPase_NBD"/>
</dbReference>
<dbReference type="GO" id="GO:0043093">
    <property type="term" value="P:FtsZ-dependent cytokinesis"/>
    <property type="evidence" value="ECO:0007669"/>
    <property type="project" value="UniProtKB-UniRule"/>
</dbReference>